<dbReference type="PRINTS" id="PR00404">
    <property type="entry name" value="MADSDOMAIN"/>
</dbReference>
<dbReference type="InterPro" id="IPR002487">
    <property type="entry name" value="TF_Kbox"/>
</dbReference>
<evidence type="ECO:0000256" key="3">
    <source>
        <dbReference type="ARBA" id="ARBA00023125"/>
    </source>
</evidence>
<reference evidence="9" key="1">
    <citation type="journal article" date="2023" name="bioRxiv">
        <title>Improved chromosome-level genome assembly for marigold (Tagetes erecta).</title>
        <authorList>
            <person name="Jiang F."/>
            <person name="Yuan L."/>
            <person name="Wang S."/>
            <person name="Wang H."/>
            <person name="Xu D."/>
            <person name="Wang A."/>
            <person name="Fan W."/>
        </authorList>
    </citation>
    <scope>NUCLEOTIDE SEQUENCE</scope>
    <source>
        <strain evidence="9">WSJ</strain>
        <tissue evidence="9">Leaf</tissue>
    </source>
</reference>
<evidence type="ECO:0000256" key="1">
    <source>
        <dbReference type="ARBA" id="ARBA00004123"/>
    </source>
</evidence>
<dbReference type="FunFam" id="3.40.1810.10:FF:000004">
    <property type="entry name" value="MADS-box transcription factor 1"/>
    <property type="match status" value="1"/>
</dbReference>
<dbReference type="EMBL" id="JAUHHV010000004">
    <property type="protein sequence ID" value="KAK1427736.1"/>
    <property type="molecule type" value="Genomic_DNA"/>
</dbReference>
<dbReference type="Pfam" id="PF01486">
    <property type="entry name" value="K-box"/>
    <property type="match status" value="1"/>
</dbReference>
<keyword evidence="5" id="KW-0539">Nucleus</keyword>
<evidence type="ECO:0000259" key="7">
    <source>
        <dbReference type="PROSITE" id="PS50066"/>
    </source>
</evidence>
<dbReference type="GO" id="GO:0000977">
    <property type="term" value="F:RNA polymerase II transcription regulatory region sequence-specific DNA binding"/>
    <property type="evidence" value="ECO:0007669"/>
    <property type="project" value="InterPro"/>
</dbReference>
<feature type="compositionally biased region" description="Basic and acidic residues" evidence="6">
    <location>
        <begin position="7"/>
        <end position="23"/>
    </location>
</feature>
<feature type="region of interest" description="Disordered" evidence="6">
    <location>
        <begin position="1"/>
        <end position="23"/>
    </location>
</feature>
<dbReference type="Proteomes" id="UP001229421">
    <property type="component" value="Unassembled WGS sequence"/>
</dbReference>
<accession>A0AAD8KV15</accession>
<keyword evidence="10" id="KW-1185">Reference proteome</keyword>
<feature type="domain" description="MADS-box" evidence="7">
    <location>
        <begin position="21"/>
        <end position="81"/>
    </location>
</feature>
<evidence type="ECO:0000313" key="9">
    <source>
        <dbReference type="EMBL" id="KAK1427736.1"/>
    </source>
</evidence>
<dbReference type="InterPro" id="IPR036879">
    <property type="entry name" value="TF_MADSbox_sf"/>
</dbReference>
<dbReference type="PROSITE" id="PS51297">
    <property type="entry name" value="K_BOX"/>
    <property type="match status" value="1"/>
</dbReference>
<evidence type="ECO:0000256" key="6">
    <source>
        <dbReference type="SAM" id="MobiDB-lite"/>
    </source>
</evidence>
<dbReference type="CDD" id="cd00265">
    <property type="entry name" value="MADS_MEF2_like"/>
    <property type="match status" value="1"/>
</dbReference>
<dbReference type="GO" id="GO:0046983">
    <property type="term" value="F:protein dimerization activity"/>
    <property type="evidence" value="ECO:0007669"/>
    <property type="project" value="InterPro"/>
</dbReference>
<dbReference type="PROSITE" id="PS50066">
    <property type="entry name" value="MADS_BOX_2"/>
    <property type="match status" value="1"/>
</dbReference>
<dbReference type="Gene3D" id="3.40.1810.10">
    <property type="entry name" value="Transcription factor, MADS-box"/>
    <property type="match status" value="1"/>
</dbReference>
<dbReference type="GO" id="GO:0048440">
    <property type="term" value="P:carpel development"/>
    <property type="evidence" value="ECO:0007669"/>
    <property type="project" value="UniProtKB-ARBA"/>
</dbReference>
<dbReference type="AlphaFoldDB" id="A0AAD8KV15"/>
<evidence type="ECO:0000313" key="10">
    <source>
        <dbReference type="Proteomes" id="UP001229421"/>
    </source>
</evidence>
<dbReference type="InterPro" id="IPR033896">
    <property type="entry name" value="MEF2-like_N"/>
</dbReference>
<keyword evidence="4" id="KW-0804">Transcription</keyword>
<dbReference type="SMART" id="SM00432">
    <property type="entry name" value="MADS"/>
    <property type="match status" value="1"/>
</dbReference>
<dbReference type="GO" id="GO:0005634">
    <property type="term" value="C:nucleus"/>
    <property type="evidence" value="ECO:0007669"/>
    <property type="project" value="UniProtKB-SubCell"/>
</dbReference>
<feature type="domain" description="K-box" evidence="8">
    <location>
        <begin position="110"/>
        <end position="206"/>
    </location>
</feature>
<keyword evidence="2" id="KW-0805">Transcription regulation</keyword>
<protein>
    <submittedName>
        <fullName evidence="9">Uncharacterized protein</fullName>
    </submittedName>
</protein>
<dbReference type="GO" id="GO:0045944">
    <property type="term" value="P:positive regulation of transcription by RNA polymerase II"/>
    <property type="evidence" value="ECO:0007669"/>
    <property type="project" value="InterPro"/>
</dbReference>
<comment type="subcellular location">
    <subcellularLocation>
        <location evidence="1">Nucleus</location>
    </subcellularLocation>
</comment>
<evidence type="ECO:0000256" key="2">
    <source>
        <dbReference type="ARBA" id="ARBA00023015"/>
    </source>
</evidence>
<comment type="caution">
    <text evidence="9">The sequence shown here is derived from an EMBL/GenBank/DDBJ whole genome shotgun (WGS) entry which is preliminary data.</text>
</comment>
<gene>
    <name evidence="9" type="ORF">QVD17_16430</name>
</gene>
<dbReference type="InterPro" id="IPR002100">
    <property type="entry name" value="TF_MADSbox"/>
</dbReference>
<evidence type="ECO:0000259" key="8">
    <source>
        <dbReference type="PROSITE" id="PS51297"/>
    </source>
</evidence>
<evidence type="ECO:0000256" key="5">
    <source>
        <dbReference type="ARBA" id="ARBA00023242"/>
    </source>
</evidence>
<name>A0AAD8KV15_TARER</name>
<dbReference type="Pfam" id="PF00319">
    <property type="entry name" value="SRF-TF"/>
    <property type="match status" value="1"/>
</dbReference>
<dbReference type="GO" id="GO:0003700">
    <property type="term" value="F:DNA-binding transcription factor activity"/>
    <property type="evidence" value="ECO:0007669"/>
    <property type="project" value="InterPro"/>
</dbReference>
<dbReference type="PANTHER" id="PTHR48019">
    <property type="entry name" value="SERUM RESPONSE FACTOR HOMOLOG"/>
    <property type="match status" value="1"/>
</dbReference>
<proteinExistence type="predicted"/>
<evidence type="ECO:0000256" key="4">
    <source>
        <dbReference type="ARBA" id="ARBA00023163"/>
    </source>
</evidence>
<dbReference type="InterPro" id="IPR050142">
    <property type="entry name" value="MADS-box/MEF2_TF"/>
</dbReference>
<organism evidence="9 10">
    <name type="scientific">Tagetes erecta</name>
    <name type="common">African marigold</name>
    <dbReference type="NCBI Taxonomy" id="13708"/>
    <lineage>
        <taxon>Eukaryota</taxon>
        <taxon>Viridiplantae</taxon>
        <taxon>Streptophyta</taxon>
        <taxon>Embryophyta</taxon>
        <taxon>Tracheophyta</taxon>
        <taxon>Spermatophyta</taxon>
        <taxon>Magnoliopsida</taxon>
        <taxon>eudicotyledons</taxon>
        <taxon>Gunneridae</taxon>
        <taxon>Pentapetalae</taxon>
        <taxon>asterids</taxon>
        <taxon>campanulids</taxon>
        <taxon>Asterales</taxon>
        <taxon>Asteraceae</taxon>
        <taxon>Asteroideae</taxon>
        <taxon>Heliantheae alliance</taxon>
        <taxon>Tageteae</taxon>
        <taxon>Tagetes</taxon>
    </lineage>
</organism>
<keyword evidence="3" id="KW-0238">DNA-binding</keyword>
<sequence length="269" mass="31239">MNNLTSHSERDGTSEHSKIKMGKGRLELKRIENKINRQVTFAKRRNGLLKKAYELSVLCDAEVALIIFSTRGKLYEFSSTSSMLKTLERYEKCSFGPPEQRKPAKEDLQEQSSYQEYMRLKERYDALKQLERNYYGEEIDSLTTSELESLERQLHCSLRQIRAIRTQSLIDKLYEQQKMEHQLYESNKTLRLRLDEESQVEALQWDAHAHAHANGMIYAHHQHQVAQTPHGGFYHPNGCETTLQIGYQTDQISAVTSTSMNHAMQGWPA</sequence>
<dbReference type="SUPFAM" id="SSF55455">
    <property type="entry name" value="SRF-like"/>
    <property type="match status" value="1"/>
</dbReference>